<keyword evidence="5" id="KW-1185">Reference proteome</keyword>
<feature type="chain" id="PRO_5030896936" evidence="2">
    <location>
        <begin position="20"/>
        <end position="232"/>
    </location>
</feature>
<keyword evidence="2" id="KW-0732">Signal</keyword>
<evidence type="ECO:0000259" key="3">
    <source>
        <dbReference type="Pfam" id="PF07486"/>
    </source>
</evidence>
<dbReference type="EMBL" id="JACIDT010000011">
    <property type="protein sequence ID" value="MBB3927304.1"/>
    <property type="molecule type" value="Genomic_DNA"/>
</dbReference>
<feature type="signal peptide" evidence="2">
    <location>
        <begin position="1"/>
        <end position="19"/>
    </location>
</feature>
<evidence type="ECO:0000256" key="1">
    <source>
        <dbReference type="SAM" id="MobiDB-lite"/>
    </source>
</evidence>
<evidence type="ECO:0000256" key="2">
    <source>
        <dbReference type="SAM" id="SignalP"/>
    </source>
</evidence>
<gene>
    <name evidence="4" type="ORF">GGR43_003033</name>
</gene>
<sequence length="232" mass="24852">MKSAFVAALTLCSFTAAVASGVSRADEAPSVTGTQPVMIDTSRPSVATAASGQIRFAPRKEVVQPLGTMQGARKAGDMASAAPRADEMIAVPDKNYSSLAAMVREVDTSASLDEETRCLATAVFYESRSESLEGQLAVARVIINRAESNRFGEDMCDVVAQPGQFSFVRGGVIPAPNASRPAWKTAIAIARIAQENAWASKAEGALYFHARRVSPSWRRARVAVIDNHIFYR</sequence>
<dbReference type="AlphaFoldDB" id="A0A7W6BJX4"/>
<accession>A0A7W6BJX4</accession>
<organism evidence="4 5">
    <name type="scientific">Sphingobium jiangsuense</name>
    <dbReference type="NCBI Taxonomy" id="870476"/>
    <lineage>
        <taxon>Bacteria</taxon>
        <taxon>Pseudomonadati</taxon>
        <taxon>Pseudomonadota</taxon>
        <taxon>Alphaproteobacteria</taxon>
        <taxon>Sphingomonadales</taxon>
        <taxon>Sphingomonadaceae</taxon>
        <taxon>Sphingobium</taxon>
    </lineage>
</organism>
<evidence type="ECO:0000313" key="4">
    <source>
        <dbReference type="EMBL" id="MBB3927304.1"/>
    </source>
</evidence>
<evidence type="ECO:0000313" key="5">
    <source>
        <dbReference type="Proteomes" id="UP000571950"/>
    </source>
</evidence>
<dbReference type="InterPro" id="IPR042047">
    <property type="entry name" value="SleB_dom1"/>
</dbReference>
<reference evidence="4 5" key="1">
    <citation type="submission" date="2020-08" db="EMBL/GenBank/DDBJ databases">
        <title>Genomic Encyclopedia of Type Strains, Phase IV (KMG-IV): sequencing the most valuable type-strain genomes for metagenomic binning, comparative biology and taxonomic classification.</title>
        <authorList>
            <person name="Goeker M."/>
        </authorList>
    </citation>
    <scope>NUCLEOTIDE SEQUENCE [LARGE SCALE GENOMIC DNA]</scope>
    <source>
        <strain evidence="4 5">DSM 26189</strain>
    </source>
</reference>
<proteinExistence type="predicted"/>
<dbReference type="GO" id="GO:0016787">
    <property type="term" value="F:hydrolase activity"/>
    <property type="evidence" value="ECO:0007669"/>
    <property type="project" value="UniProtKB-KW"/>
</dbReference>
<comment type="caution">
    <text evidence="4">The sequence shown here is derived from an EMBL/GenBank/DDBJ whole genome shotgun (WGS) entry which is preliminary data.</text>
</comment>
<name>A0A7W6BJX4_9SPHN</name>
<dbReference type="Proteomes" id="UP000571950">
    <property type="component" value="Unassembled WGS sequence"/>
</dbReference>
<dbReference type="InterPro" id="IPR011105">
    <property type="entry name" value="Cell_wall_hydrolase_SleB"/>
</dbReference>
<feature type="region of interest" description="Disordered" evidence="1">
    <location>
        <begin position="25"/>
        <end position="44"/>
    </location>
</feature>
<dbReference type="Gene3D" id="1.10.10.2520">
    <property type="entry name" value="Cell wall hydrolase SleB, domain 1"/>
    <property type="match status" value="1"/>
</dbReference>
<dbReference type="Pfam" id="PF07486">
    <property type="entry name" value="Hydrolase_2"/>
    <property type="match status" value="1"/>
</dbReference>
<keyword evidence="4" id="KW-0378">Hydrolase</keyword>
<feature type="domain" description="Cell wall hydrolase SleB" evidence="3">
    <location>
        <begin position="129"/>
        <end position="231"/>
    </location>
</feature>
<protein>
    <submittedName>
        <fullName evidence="4">Spore germination cell wall hydrolase CwlJ-like protein</fullName>
    </submittedName>
</protein>